<comment type="caution">
    <text evidence="1">The sequence shown here is derived from an EMBL/GenBank/DDBJ whole genome shotgun (WGS) entry which is preliminary data.</text>
</comment>
<dbReference type="eggNOG" id="ENOG502R07X">
    <property type="taxonomic scope" value="Eukaryota"/>
</dbReference>
<evidence type="ECO:0008006" key="3">
    <source>
        <dbReference type="Google" id="ProtNLM"/>
    </source>
</evidence>
<dbReference type="RefSeq" id="XP_001840865.2">
    <property type="nucleotide sequence ID" value="XM_001840813.2"/>
</dbReference>
<sequence>MQRVSVSGIVAGESAGSAGMAPRNQKFWFEDGNIVLQVENVQFCVHKGVLTRHSVVLDAMISVLRPAIGDAQVDGRPLVRLWGNAVDWVLVLGQLYDGFKQRLDSPIMQFPLVRAMIQLGYRYDFQVLKEKGLEYLSQVYPSTLAEFSSNVRAAKAAKFFTDDITIADVINLTVSLGLKKIMPVVFLLALHHSRYPIPAAVALRLAKGHEKLYHGMLKHAFAHIHSIRMIPTKQCLGQPCGQVRARLLANLVAPPVQLVRAVHGSWDHASWHSALCAPCCEFAIEQFVEGRARIWEELPTYFGLPPWEELRNFDFS</sequence>
<dbReference type="AlphaFoldDB" id="A8PEX1"/>
<accession>A8PEX1</accession>
<gene>
    <name evidence="1" type="ORF">CC1G_03094</name>
</gene>
<name>A8PEX1_COPC7</name>
<dbReference type="EMBL" id="AACS02000008">
    <property type="protein sequence ID" value="EAU80918.2"/>
    <property type="molecule type" value="Genomic_DNA"/>
</dbReference>
<dbReference type="Proteomes" id="UP000001861">
    <property type="component" value="Unassembled WGS sequence"/>
</dbReference>
<evidence type="ECO:0000313" key="1">
    <source>
        <dbReference type="EMBL" id="EAU80918.2"/>
    </source>
</evidence>
<reference evidence="1 2" key="1">
    <citation type="journal article" date="2010" name="Proc. Natl. Acad. Sci. U.S.A.">
        <title>Insights into evolution of multicellular fungi from the assembled chromosomes of the mushroom Coprinopsis cinerea (Coprinus cinereus).</title>
        <authorList>
            <person name="Stajich J.E."/>
            <person name="Wilke S.K."/>
            <person name="Ahren D."/>
            <person name="Au C.H."/>
            <person name="Birren B.W."/>
            <person name="Borodovsky M."/>
            <person name="Burns C."/>
            <person name="Canback B."/>
            <person name="Casselton L.A."/>
            <person name="Cheng C.K."/>
            <person name="Deng J."/>
            <person name="Dietrich F.S."/>
            <person name="Fargo D.C."/>
            <person name="Farman M.L."/>
            <person name="Gathman A.C."/>
            <person name="Goldberg J."/>
            <person name="Guigo R."/>
            <person name="Hoegger P.J."/>
            <person name="Hooker J.B."/>
            <person name="Huggins A."/>
            <person name="James T.Y."/>
            <person name="Kamada T."/>
            <person name="Kilaru S."/>
            <person name="Kodira C."/>
            <person name="Kues U."/>
            <person name="Kupfer D."/>
            <person name="Kwan H.S."/>
            <person name="Lomsadze A."/>
            <person name="Li W."/>
            <person name="Lilly W.W."/>
            <person name="Ma L.J."/>
            <person name="Mackey A.J."/>
            <person name="Manning G."/>
            <person name="Martin F."/>
            <person name="Muraguchi H."/>
            <person name="Natvig D.O."/>
            <person name="Palmerini H."/>
            <person name="Ramesh M.A."/>
            <person name="Rehmeyer C.J."/>
            <person name="Roe B.A."/>
            <person name="Shenoy N."/>
            <person name="Stanke M."/>
            <person name="Ter-Hovhannisyan V."/>
            <person name="Tunlid A."/>
            <person name="Velagapudi R."/>
            <person name="Vision T.J."/>
            <person name="Zeng Q."/>
            <person name="Zolan M.E."/>
            <person name="Pukkila P.J."/>
        </authorList>
    </citation>
    <scope>NUCLEOTIDE SEQUENCE [LARGE SCALE GENOMIC DNA]</scope>
    <source>
        <strain evidence="2">Okayama-7 / 130 / ATCC MYA-4618 / FGSC 9003</strain>
    </source>
</reference>
<proteinExistence type="predicted"/>
<dbReference type="VEuPathDB" id="FungiDB:CC1G_03094"/>
<dbReference type="OrthoDB" id="3217871at2759"/>
<dbReference type="GeneID" id="6017520"/>
<organism evidence="1 2">
    <name type="scientific">Coprinopsis cinerea (strain Okayama-7 / 130 / ATCC MYA-4618 / FGSC 9003)</name>
    <name type="common">Inky cap fungus</name>
    <name type="synonym">Hormographiella aspergillata</name>
    <dbReference type="NCBI Taxonomy" id="240176"/>
    <lineage>
        <taxon>Eukaryota</taxon>
        <taxon>Fungi</taxon>
        <taxon>Dikarya</taxon>
        <taxon>Basidiomycota</taxon>
        <taxon>Agaricomycotina</taxon>
        <taxon>Agaricomycetes</taxon>
        <taxon>Agaricomycetidae</taxon>
        <taxon>Agaricales</taxon>
        <taxon>Agaricineae</taxon>
        <taxon>Psathyrellaceae</taxon>
        <taxon>Coprinopsis</taxon>
    </lineage>
</organism>
<dbReference type="KEGG" id="cci:CC1G_03094"/>
<evidence type="ECO:0000313" key="2">
    <source>
        <dbReference type="Proteomes" id="UP000001861"/>
    </source>
</evidence>
<dbReference type="OMA" id="SETEWPI"/>
<protein>
    <recommendedName>
        <fullName evidence="3">BTB domain-containing protein</fullName>
    </recommendedName>
</protein>
<dbReference type="HOGENOM" id="CLU_033082_3_2_1"/>
<keyword evidence="2" id="KW-1185">Reference proteome</keyword>
<dbReference type="InParanoid" id="A8PEX1"/>